<protein>
    <submittedName>
        <fullName evidence="8">MFS transporter</fullName>
    </submittedName>
</protein>
<feature type="transmembrane region" description="Helical" evidence="6">
    <location>
        <begin position="359"/>
        <end position="381"/>
    </location>
</feature>
<evidence type="ECO:0000256" key="1">
    <source>
        <dbReference type="ARBA" id="ARBA00004141"/>
    </source>
</evidence>
<dbReference type="InterPro" id="IPR020846">
    <property type="entry name" value="MFS_dom"/>
</dbReference>
<keyword evidence="5 6" id="KW-0472">Membrane</keyword>
<feature type="transmembrane region" description="Helical" evidence="6">
    <location>
        <begin position="402"/>
        <end position="423"/>
    </location>
</feature>
<sequence length="495" mass="51068">MLLYSRGMSTYSPAQRRRILFAAITASSMGFIDGSVISIVSPAIRTTLGASLADVQWVSNAYLLTLSSLLLLGGAAGDRFGLRNVFAAGIVLFVAASLVSAIAPNPALLIAARAFQGLGAAFMVPGSLAIIAEAYPKEERGGAIGIWAAASSLTTLLGPVLGGALLTWLGDASWRWVFGINLPLGLVALALLWGTPSPIKPDRKPLDLVGAVLAIPMLFLVSWAFIDASGWFWLYLGAGLIALLVFLWWEHRTAAPMLPLSLFADRRFSGAQAVTFLIYFSLSGVLFYLPMVMIAAWSVTPAEVSLSMLPFGIVLTMLSTPAGKLTDRLGPGPVIAVGSLIVTLSLLGLGLTAPLHQVWFAIAPLMALFGIGMSGVAGPISTAVMGAVSDGETGTASAINNAVARVAGLIAVASMGALAIFVFNQGVPIGSAEFGVAPSNDASVATDAARIAGTDQAFAVLCYGAAVLTLAGSVLSWLLLARTSQTQPGNKVPPG</sequence>
<feature type="transmembrane region" description="Helical" evidence="6">
    <location>
        <begin position="232"/>
        <end position="249"/>
    </location>
</feature>
<feature type="transmembrane region" description="Helical" evidence="6">
    <location>
        <begin position="144"/>
        <end position="168"/>
    </location>
</feature>
<keyword evidence="3 6" id="KW-0812">Transmembrane</keyword>
<feature type="transmembrane region" description="Helical" evidence="6">
    <location>
        <begin position="206"/>
        <end position="226"/>
    </location>
</feature>
<evidence type="ECO:0000256" key="6">
    <source>
        <dbReference type="SAM" id="Phobius"/>
    </source>
</evidence>
<evidence type="ECO:0000256" key="3">
    <source>
        <dbReference type="ARBA" id="ARBA00022692"/>
    </source>
</evidence>
<dbReference type="PROSITE" id="PS50850">
    <property type="entry name" value="MFS"/>
    <property type="match status" value="1"/>
</dbReference>
<accession>A0A6M1SAU7</accession>
<feature type="transmembrane region" description="Helical" evidence="6">
    <location>
        <begin position="457"/>
        <end position="481"/>
    </location>
</feature>
<comment type="caution">
    <text evidence="8">The sequence shown here is derived from an EMBL/GenBank/DDBJ whole genome shotgun (WGS) entry which is preliminary data.</text>
</comment>
<proteinExistence type="predicted"/>
<keyword evidence="4 6" id="KW-1133">Transmembrane helix</keyword>
<dbReference type="Gene3D" id="1.20.1720.10">
    <property type="entry name" value="Multidrug resistance protein D"/>
    <property type="match status" value="1"/>
</dbReference>
<feature type="transmembrane region" description="Helical" evidence="6">
    <location>
        <begin position="174"/>
        <end position="194"/>
    </location>
</feature>
<name>A0A6M1SAU7_9HYPH</name>
<dbReference type="GO" id="GO:0016020">
    <property type="term" value="C:membrane"/>
    <property type="evidence" value="ECO:0007669"/>
    <property type="project" value="UniProtKB-SubCell"/>
</dbReference>
<keyword evidence="2" id="KW-0813">Transport</keyword>
<keyword evidence="9" id="KW-1185">Reference proteome</keyword>
<dbReference type="Gene3D" id="1.20.1250.20">
    <property type="entry name" value="MFS general substrate transporter like domains"/>
    <property type="match status" value="1"/>
</dbReference>
<evidence type="ECO:0000256" key="5">
    <source>
        <dbReference type="ARBA" id="ARBA00023136"/>
    </source>
</evidence>
<dbReference type="AlphaFoldDB" id="A0A6M1SAU7"/>
<dbReference type="EMBL" id="JAALFG010000001">
    <property type="protein sequence ID" value="NGP17059.1"/>
    <property type="molecule type" value="Genomic_DNA"/>
</dbReference>
<feature type="transmembrane region" description="Helical" evidence="6">
    <location>
        <begin position="56"/>
        <end position="73"/>
    </location>
</feature>
<evidence type="ECO:0000259" key="7">
    <source>
        <dbReference type="PROSITE" id="PS50850"/>
    </source>
</evidence>
<dbReference type="InterPro" id="IPR011701">
    <property type="entry name" value="MFS"/>
</dbReference>
<dbReference type="Pfam" id="PF07690">
    <property type="entry name" value="MFS_1"/>
    <property type="match status" value="1"/>
</dbReference>
<feature type="transmembrane region" description="Helical" evidence="6">
    <location>
        <begin position="276"/>
        <end position="298"/>
    </location>
</feature>
<dbReference type="PANTHER" id="PTHR42718">
    <property type="entry name" value="MAJOR FACILITATOR SUPERFAMILY MULTIDRUG TRANSPORTER MFSC"/>
    <property type="match status" value="1"/>
</dbReference>
<feature type="transmembrane region" description="Helical" evidence="6">
    <location>
        <begin position="85"/>
        <end position="104"/>
    </location>
</feature>
<feature type="transmembrane region" description="Helical" evidence="6">
    <location>
        <begin position="20"/>
        <end position="44"/>
    </location>
</feature>
<organism evidence="8 9">
    <name type="scientific">Devosia aurantiaca</name>
    <dbReference type="NCBI Taxonomy" id="2714858"/>
    <lineage>
        <taxon>Bacteria</taxon>
        <taxon>Pseudomonadati</taxon>
        <taxon>Pseudomonadota</taxon>
        <taxon>Alphaproteobacteria</taxon>
        <taxon>Hyphomicrobiales</taxon>
        <taxon>Devosiaceae</taxon>
        <taxon>Devosia</taxon>
    </lineage>
</organism>
<dbReference type="CDD" id="cd17321">
    <property type="entry name" value="MFS_MMR_MDR_like"/>
    <property type="match status" value="1"/>
</dbReference>
<dbReference type="SUPFAM" id="SSF103473">
    <property type="entry name" value="MFS general substrate transporter"/>
    <property type="match status" value="1"/>
</dbReference>
<feature type="transmembrane region" description="Helical" evidence="6">
    <location>
        <begin position="334"/>
        <end position="353"/>
    </location>
</feature>
<dbReference type="PANTHER" id="PTHR42718:SF9">
    <property type="entry name" value="MAJOR FACILITATOR SUPERFAMILY MULTIDRUG TRANSPORTER MFSC"/>
    <property type="match status" value="1"/>
</dbReference>
<reference evidence="8 9" key="1">
    <citation type="submission" date="2020-02" db="EMBL/GenBank/DDBJ databases">
        <authorList>
            <person name="Khan S.A."/>
            <person name="Jeon C.O."/>
            <person name="Chun B.H."/>
        </authorList>
    </citation>
    <scope>NUCLEOTIDE SEQUENCE [LARGE SCALE GENOMIC DNA]</scope>
    <source>
        <strain evidence="8 9">H239</strain>
    </source>
</reference>
<reference evidence="8 9" key="2">
    <citation type="submission" date="2020-03" db="EMBL/GenBank/DDBJ databases">
        <title>Devosia chinhatensis sp. nov., isolated from a hexachlorocyclohexane (HCH) dump site in India.</title>
        <authorList>
            <person name="Kumar M."/>
            <person name="Lal R."/>
        </authorList>
    </citation>
    <scope>NUCLEOTIDE SEQUENCE [LARGE SCALE GENOMIC DNA]</scope>
    <source>
        <strain evidence="8 9">H239</strain>
    </source>
</reference>
<feature type="domain" description="Major facilitator superfamily (MFS) profile" evidence="7">
    <location>
        <begin position="19"/>
        <end position="484"/>
    </location>
</feature>
<evidence type="ECO:0000256" key="2">
    <source>
        <dbReference type="ARBA" id="ARBA00022448"/>
    </source>
</evidence>
<evidence type="ECO:0000313" key="9">
    <source>
        <dbReference type="Proteomes" id="UP000474802"/>
    </source>
</evidence>
<comment type="subcellular location">
    <subcellularLocation>
        <location evidence="1">Membrane</location>
        <topology evidence="1">Multi-pass membrane protein</topology>
    </subcellularLocation>
</comment>
<gene>
    <name evidence="8" type="ORF">G5575_04605</name>
</gene>
<feature type="transmembrane region" description="Helical" evidence="6">
    <location>
        <begin position="110"/>
        <end position="132"/>
    </location>
</feature>
<dbReference type="Proteomes" id="UP000474802">
    <property type="component" value="Unassembled WGS sequence"/>
</dbReference>
<evidence type="ECO:0000313" key="8">
    <source>
        <dbReference type="EMBL" id="NGP17059.1"/>
    </source>
</evidence>
<dbReference type="GO" id="GO:0022857">
    <property type="term" value="F:transmembrane transporter activity"/>
    <property type="evidence" value="ECO:0007669"/>
    <property type="project" value="InterPro"/>
</dbReference>
<dbReference type="InterPro" id="IPR036259">
    <property type="entry name" value="MFS_trans_sf"/>
</dbReference>
<evidence type="ECO:0000256" key="4">
    <source>
        <dbReference type="ARBA" id="ARBA00022989"/>
    </source>
</evidence>